<proteinExistence type="predicted"/>
<keyword evidence="2" id="KW-1185">Reference proteome</keyword>
<evidence type="ECO:0000313" key="1">
    <source>
        <dbReference type="EMBL" id="CAI10387.1"/>
    </source>
</evidence>
<accession>Q5NX27</accession>
<dbReference type="AlphaFoldDB" id="Q5NX27"/>
<evidence type="ECO:0000313" key="2">
    <source>
        <dbReference type="Proteomes" id="UP000006552"/>
    </source>
</evidence>
<protein>
    <submittedName>
        <fullName evidence="1">Uncharacterized protein</fullName>
    </submittedName>
</protein>
<dbReference type="HOGENOM" id="CLU_151234_0_0_4"/>
<organism evidence="1 2">
    <name type="scientific">Aromatoleum aromaticum (strain DSM 19018 / LMG 30748 / EbN1)</name>
    <name type="common">Azoarcus sp. (strain EbN1)</name>
    <dbReference type="NCBI Taxonomy" id="76114"/>
    <lineage>
        <taxon>Bacteria</taxon>
        <taxon>Pseudomonadati</taxon>
        <taxon>Pseudomonadota</taxon>
        <taxon>Betaproteobacteria</taxon>
        <taxon>Rhodocyclales</taxon>
        <taxon>Rhodocyclaceae</taxon>
        <taxon>Aromatoleum</taxon>
    </lineage>
</organism>
<reference evidence="1 2" key="1">
    <citation type="journal article" date="2005" name="Arch. Microbiol.">
        <title>The genome sequence of an anaerobic aromatic-degrading denitrifying bacterium, strain EbN1.</title>
        <authorList>
            <person name="Rabus R."/>
            <person name="Kube M."/>
            <person name="Heider J."/>
            <person name="Beck A."/>
            <person name="Heitmann K."/>
            <person name="Widdel F."/>
            <person name="Reinhardt R."/>
        </authorList>
    </citation>
    <scope>NUCLEOTIDE SEQUENCE [LARGE SCALE GENOMIC DNA]</scope>
    <source>
        <strain evidence="1 2">EbN1</strain>
        <plasmid evidence="2">Plasmid pAzo1</plasmid>
    </source>
</reference>
<keyword evidence="1" id="KW-0614">Plasmid</keyword>
<sequence length="129" mass="14020">MLNLTQHMATPEQKQAGVVDLPAEARAMLIGCLTVNELPSKEEIFQRCESIAALAASLASPDDRDDGNPGFAFEAMIGGAPWMMSALEDALRQQGIEPRYSFSKRVSVEKALPDGSVVKEAVFRHQGFI</sequence>
<name>Q5NX27_AROAE</name>
<dbReference type="EMBL" id="CR555307">
    <property type="protein sequence ID" value="CAI10387.1"/>
    <property type="molecule type" value="Genomic_DNA"/>
</dbReference>
<gene>
    <name evidence="1" type="ORF">p1B190</name>
</gene>
<geneLocation type="plasmid" evidence="2">
    <name>pAzo1</name>
</geneLocation>
<dbReference type="Proteomes" id="UP000006552">
    <property type="component" value="Plasmid 1"/>
</dbReference>
<dbReference type="KEGG" id="eba:p1B190"/>